<keyword evidence="1" id="KW-0472">Membrane</keyword>
<dbReference type="EMBL" id="LAZR01043476">
    <property type="protein sequence ID" value="KKL06975.1"/>
    <property type="molecule type" value="Genomic_DNA"/>
</dbReference>
<sequence length="34" mass="3877">MKTRVVWWIIAGLFGVFCFVAVGVRGDELEEAYN</sequence>
<keyword evidence="1" id="KW-0812">Transmembrane</keyword>
<keyword evidence="1" id="KW-1133">Transmembrane helix</keyword>
<evidence type="ECO:0000256" key="1">
    <source>
        <dbReference type="SAM" id="Phobius"/>
    </source>
</evidence>
<name>A0A0F9AC31_9ZZZZ</name>
<gene>
    <name evidence="2" type="ORF">LCGC14_2590690</name>
</gene>
<proteinExistence type="predicted"/>
<comment type="caution">
    <text evidence="2">The sequence shown here is derived from an EMBL/GenBank/DDBJ whole genome shotgun (WGS) entry which is preliminary data.</text>
</comment>
<evidence type="ECO:0000313" key="2">
    <source>
        <dbReference type="EMBL" id="KKL06975.1"/>
    </source>
</evidence>
<reference evidence="2" key="1">
    <citation type="journal article" date="2015" name="Nature">
        <title>Complex archaea that bridge the gap between prokaryotes and eukaryotes.</title>
        <authorList>
            <person name="Spang A."/>
            <person name="Saw J.H."/>
            <person name="Jorgensen S.L."/>
            <person name="Zaremba-Niedzwiedzka K."/>
            <person name="Martijn J."/>
            <person name="Lind A.E."/>
            <person name="van Eijk R."/>
            <person name="Schleper C."/>
            <person name="Guy L."/>
            <person name="Ettema T.J."/>
        </authorList>
    </citation>
    <scope>NUCLEOTIDE SEQUENCE</scope>
</reference>
<feature type="transmembrane region" description="Helical" evidence="1">
    <location>
        <begin position="6"/>
        <end position="24"/>
    </location>
</feature>
<organism evidence="2">
    <name type="scientific">marine sediment metagenome</name>
    <dbReference type="NCBI Taxonomy" id="412755"/>
    <lineage>
        <taxon>unclassified sequences</taxon>
        <taxon>metagenomes</taxon>
        <taxon>ecological metagenomes</taxon>
    </lineage>
</organism>
<dbReference type="AlphaFoldDB" id="A0A0F9AC31"/>
<accession>A0A0F9AC31</accession>
<feature type="non-terminal residue" evidence="2">
    <location>
        <position position="34"/>
    </location>
</feature>
<protein>
    <submittedName>
        <fullName evidence="2">Uncharacterized protein</fullName>
    </submittedName>
</protein>